<feature type="region of interest" description="Disordered" evidence="2">
    <location>
        <begin position="158"/>
        <end position="180"/>
    </location>
</feature>
<dbReference type="EnsemblPlants" id="TuG1812G0300003081.01.T01">
    <property type="protein sequence ID" value="TuG1812G0300003081.01.T01"/>
    <property type="gene ID" value="TuG1812G0300003081.01"/>
</dbReference>
<dbReference type="Gramene" id="TuG1812G0300003081.01.T01">
    <property type="protein sequence ID" value="TuG1812G0300003081.01.T01"/>
    <property type="gene ID" value="TuG1812G0300003081.01"/>
</dbReference>
<feature type="domain" description="Wall-associated receptor kinase C-terminal" evidence="3">
    <location>
        <begin position="19"/>
        <end position="90"/>
    </location>
</feature>
<evidence type="ECO:0000256" key="1">
    <source>
        <dbReference type="ARBA" id="ARBA00023180"/>
    </source>
</evidence>
<reference evidence="5" key="1">
    <citation type="journal article" date="2013" name="Nature">
        <title>Draft genome of the wheat A-genome progenitor Triticum urartu.</title>
        <authorList>
            <person name="Ling H.Q."/>
            <person name="Zhao S."/>
            <person name="Liu D."/>
            <person name="Wang J."/>
            <person name="Sun H."/>
            <person name="Zhang C."/>
            <person name="Fan H."/>
            <person name="Li D."/>
            <person name="Dong L."/>
            <person name="Tao Y."/>
            <person name="Gao C."/>
            <person name="Wu H."/>
            <person name="Li Y."/>
            <person name="Cui Y."/>
            <person name="Guo X."/>
            <person name="Zheng S."/>
            <person name="Wang B."/>
            <person name="Yu K."/>
            <person name="Liang Q."/>
            <person name="Yang W."/>
            <person name="Lou X."/>
            <person name="Chen J."/>
            <person name="Feng M."/>
            <person name="Jian J."/>
            <person name="Zhang X."/>
            <person name="Luo G."/>
            <person name="Jiang Y."/>
            <person name="Liu J."/>
            <person name="Wang Z."/>
            <person name="Sha Y."/>
            <person name="Zhang B."/>
            <person name="Wu H."/>
            <person name="Tang D."/>
            <person name="Shen Q."/>
            <person name="Xue P."/>
            <person name="Zou S."/>
            <person name="Wang X."/>
            <person name="Liu X."/>
            <person name="Wang F."/>
            <person name="Yang Y."/>
            <person name="An X."/>
            <person name="Dong Z."/>
            <person name="Zhang K."/>
            <person name="Zhang X."/>
            <person name="Luo M.C."/>
            <person name="Dvorak J."/>
            <person name="Tong Y."/>
            <person name="Wang J."/>
            <person name="Yang H."/>
            <person name="Li Z."/>
            <person name="Wang D."/>
            <person name="Zhang A."/>
            <person name="Wang J."/>
        </authorList>
    </citation>
    <scope>NUCLEOTIDE SEQUENCE</scope>
    <source>
        <strain evidence="5">cv. G1812</strain>
    </source>
</reference>
<evidence type="ECO:0000313" key="5">
    <source>
        <dbReference type="Proteomes" id="UP000015106"/>
    </source>
</evidence>
<organism evidence="4 5">
    <name type="scientific">Triticum urartu</name>
    <name type="common">Red wild einkorn</name>
    <name type="synonym">Crithodium urartu</name>
    <dbReference type="NCBI Taxonomy" id="4572"/>
    <lineage>
        <taxon>Eukaryota</taxon>
        <taxon>Viridiplantae</taxon>
        <taxon>Streptophyta</taxon>
        <taxon>Embryophyta</taxon>
        <taxon>Tracheophyta</taxon>
        <taxon>Spermatophyta</taxon>
        <taxon>Magnoliopsida</taxon>
        <taxon>Liliopsida</taxon>
        <taxon>Poales</taxon>
        <taxon>Poaceae</taxon>
        <taxon>BOP clade</taxon>
        <taxon>Pooideae</taxon>
        <taxon>Triticodae</taxon>
        <taxon>Triticeae</taxon>
        <taxon>Triticinae</taxon>
        <taxon>Triticum</taxon>
    </lineage>
</organism>
<name>A0A8R7TWR0_TRIUA</name>
<proteinExistence type="predicted"/>
<evidence type="ECO:0000259" key="3">
    <source>
        <dbReference type="Pfam" id="PF14380"/>
    </source>
</evidence>
<dbReference type="AlphaFoldDB" id="A0A8R7TWR0"/>
<keyword evidence="5" id="KW-1185">Reference proteome</keyword>
<evidence type="ECO:0000256" key="2">
    <source>
        <dbReference type="SAM" id="MobiDB-lite"/>
    </source>
</evidence>
<protein>
    <recommendedName>
        <fullName evidence="3">Wall-associated receptor kinase C-terminal domain-containing protein</fullName>
    </recommendedName>
</protein>
<evidence type="ECO:0000313" key="4">
    <source>
        <dbReference type="EnsemblPlants" id="TuG1812G0300003081.01.T01"/>
    </source>
</evidence>
<sequence length="180" mass="19727">MAWYVLPDDDGVTGDARAYGCEEAVTTPVLTSPRRPANPSLREVLSGGFEMRYDDRSERCGACEQSGGRCRYGRIEEHGGTGFACVCDDGANKLRCGDARSLRWKRQKLYKIASTSSVVLIFFACLLVYKKYNSVVSGSRLQCSFHEPVEVSLSLLTSHTGSGSSRGDAELRRDGGDLLR</sequence>
<keyword evidence="1" id="KW-0325">Glycoprotein</keyword>
<dbReference type="Pfam" id="PF14380">
    <property type="entry name" value="WAK_assoc"/>
    <property type="match status" value="1"/>
</dbReference>
<reference evidence="4" key="3">
    <citation type="submission" date="2022-06" db="UniProtKB">
        <authorList>
            <consortium name="EnsemblPlants"/>
        </authorList>
    </citation>
    <scope>IDENTIFICATION</scope>
</reference>
<accession>A0A8R7TWR0</accession>
<feature type="compositionally biased region" description="Basic and acidic residues" evidence="2">
    <location>
        <begin position="167"/>
        <end position="180"/>
    </location>
</feature>
<dbReference type="Proteomes" id="UP000015106">
    <property type="component" value="Chromosome 3"/>
</dbReference>
<reference evidence="4" key="2">
    <citation type="submission" date="2018-03" db="EMBL/GenBank/DDBJ databases">
        <title>The Triticum urartu genome reveals the dynamic nature of wheat genome evolution.</title>
        <authorList>
            <person name="Ling H."/>
            <person name="Ma B."/>
            <person name="Shi X."/>
            <person name="Liu H."/>
            <person name="Dong L."/>
            <person name="Sun H."/>
            <person name="Cao Y."/>
            <person name="Gao Q."/>
            <person name="Zheng S."/>
            <person name="Li Y."/>
            <person name="Yu Y."/>
            <person name="Du H."/>
            <person name="Qi M."/>
            <person name="Li Y."/>
            <person name="Yu H."/>
            <person name="Cui Y."/>
            <person name="Wang N."/>
            <person name="Chen C."/>
            <person name="Wu H."/>
            <person name="Zhao Y."/>
            <person name="Zhang J."/>
            <person name="Li Y."/>
            <person name="Zhou W."/>
            <person name="Zhang B."/>
            <person name="Hu W."/>
            <person name="Eijk M."/>
            <person name="Tang J."/>
            <person name="Witsenboer H."/>
            <person name="Zhao S."/>
            <person name="Li Z."/>
            <person name="Zhang A."/>
            <person name="Wang D."/>
            <person name="Liang C."/>
        </authorList>
    </citation>
    <scope>NUCLEOTIDE SEQUENCE [LARGE SCALE GENOMIC DNA]</scope>
    <source>
        <strain evidence="4">cv. G1812</strain>
    </source>
</reference>
<dbReference type="InterPro" id="IPR032872">
    <property type="entry name" value="WAK_assoc_C"/>
</dbReference>